<evidence type="ECO:0000313" key="1">
    <source>
        <dbReference type="EMBL" id="QID05957.1"/>
    </source>
</evidence>
<name>A0A6G6ABL7_9VIRU</name>
<sequence>MYINIVIIIITMEVSDIITFQHDINSLINLCIDNIKYENDPFINKKIKLLNQVMCYFNRMISISENIKDINGENSDSCSDITISDIQEEETDYNSPTCLSEDEDYSDLFVGKIHQRQIPNTIHSINRRVLGLDKFDDEPIDDISKKENNILFFESENSSNEEIFDEDVIEENIFDQNSSGDNITHEFLNHKKYNTKNMTLTNSKIEIVNDSEKINYDILDLSDTST</sequence>
<organism evidence="1">
    <name type="scientific">Borely moumouvirus</name>
    <dbReference type="NCBI Taxonomy" id="2712067"/>
    <lineage>
        <taxon>Viruses</taxon>
        <taxon>Varidnaviria</taxon>
        <taxon>Bamfordvirae</taxon>
        <taxon>Nucleocytoviricota</taxon>
        <taxon>Megaviricetes</taxon>
        <taxon>Imitervirales</taxon>
        <taxon>Mimiviridae</taxon>
        <taxon>Megamimivirinae</taxon>
        <taxon>Moumouvirus</taxon>
    </lineage>
</organism>
<reference evidence="1" key="1">
    <citation type="submission" date="2019-07" db="EMBL/GenBank/DDBJ databases">
        <title>The discovery of a new lineage B mimivirus raises questions about particles surface fibrils.</title>
        <authorList>
            <person name="Silva L.K.S."/>
            <person name="Rodrigues R.A.L."/>
            <person name="Andrade A.C.S.P."/>
            <person name="Hikida H."/>
            <person name="Andreani J."/>
            <person name="Levasseur A."/>
            <person name="La Scola B."/>
            <person name="Abrahao J.S."/>
        </authorList>
    </citation>
    <scope>NUCLEOTIDE SEQUENCE</scope>
    <source>
        <strain evidence="1">B60</strain>
    </source>
</reference>
<protein>
    <submittedName>
        <fullName evidence="1">Uncharacterized protein</fullName>
    </submittedName>
</protein>
<proteinExistence type="predicted"/>
<dbReference type="EMBL" id="MN175499">
    <property type="protein sequence ID" value="QID05957.1"/>
    <property type="molecule type" value="Genomic_DNA"/>
</dbReference>
<accession>A0A6G6ABL7</accession>